<gene>
    <name evidence="7 8" type="primary">lgt</name>
    <name evidence="8" type="ORF">GCM10007100_14280</name>
</gene>
<dbReference type="RefSeq" id="WP_189568949.1">
    <property type="nucleotide sequence ID" value="NZ_BMXI01000005.1"/>
</dbReference>
<feature type="binding site" evidence="7">
    <location>
        <position position="149"/>
    </location>
    <ligand>
        <name>a 1,2-diacyl-sn-glycero-3-phospho-(1'-sn-glycerol)</name>
        <dbReference type="ChEBI" id="CHEBI:64716"/>
    </ligand>
</feature>
<comment type="catalytic activity">
    <reaction evidence="7">
        <text>L-cysteinyl-[prolipoprotein] + a 1,2-diacyl-sn-glycero-3-phospho-(1'-sn-glycerol) = an S-1,2-diacyl-sn-glyceryl-L-cysteinyl-[prolipoprotein] + sn-glycerol 1-phosphate + H(+)</text>
        <dbReference type="Rhea" id="RHEA:56712"/>
        <dbReference type="Rhea" id="RHEA-COMP:14679"/>
        <dbReference type="Rhea" id="RHEA-COMP:14680"/>
        <dbReference type="ChEBI" id="CHEBI:15378"/>
        <dbReference type="ChEBI" id="CHEBI:29950"/>
        <dbReference type="ChEBI" id="CHEBI:57685"/>
        <dbReference type="ChEBI" id="CHEBI:64716"/>
        <dbReference type="ChEBI" id="CHEBI:140658"/>
        <dbReference type="EC" id="2.5.1.145"/>
    </reaction>
</comment>
<evidence type="ECO:0000256" key="2">
    <source>
        <dbReference type="ARBA" id="ARBA00022475"/>
    </source>
</evidence>
<sequence>MLAAYVHDLDPVLISLTETLKVRWYGLAYLAGFIAAWWILKKLAERKLFPLAPDKVSDFIAYGAFLGVFLGGRLGYVLFYMLPSAAGRAQIADDPLTIFKVWDGGMASHGGILGLTIFAWFYARKHKISWAALGDGIVCVAPLGVFFGRMANFINGELFGHVAKSSLPWAVKFPGAIFNQKCEEAESYSSVMAVAIESAEGETRDSLIQAYNSGFGGEQALAAAVRSSDAVQTAIEPFLLNRHPSQIYEGLIEGLLLFLLLTTLRFRLPKLPNGTLTGLFFLLYALGRIFVEQFRVPDSAMIGIFTKGQFYSLFFILIGIGFLIAAKVRPNPSPAAP</sequence>
<feature type="transmembrane region" description="Helical" evidence="7">
    <location>
        <begin position="310"/>
        <end position="328"/>
    </location>
</feature>
<comment type="similarity">
    <text evidence="1 7">Belongs to the Lgt family.</text>
</comment>
<reference evidence="8" key="1">
    <citation type="journal article" date="2014" name="Int. J. Syst. Evol. Microbiol.">
        <title>Complete genome sequence of Corynebacterium casei LMG S-19264T (=DSM 44701T), isolated from a smear-ripened cheese.</title>
        <authorList>
            <consortium name="US DOE Joint Genome Institute (JGI-PGF)"/>
            <person name="Walter F."/>
            <person name="Albersmeier A."/>
            <person name="Kalinowski J."/>
            <person name="Ruckert C."/>
        </authorList>
    </citation>
    <scope>NUCLEOTIDE SEQUENCE</scope>
    <source>
        <strain evidence="8">KCTC 12988</strain>
    </source>
</reference>
<dbReference type="EC" id="2.5.1.145" evidence="7"/>
<keyword evidence="3 7" id="KW-0808">Transferase</keyword>
<dbReference type="Proteomes" id="UP000644507">
    <property type="component" value="Unassembled WGS sequence"/>
</dbReference>
<evidence type="ECO:0000313" key="8">
    <source>
        <dbReference type="EMBL" id="GHC49458.1"/>
    </source>
</evidence>
<feature type="transmembrane region" description="Helical" evidence="7">
    <location>
        <begin position="271"/>
        <end position="290"/>
    </location>
</feature>
<accession>A0A918TJ61</accession>
<organism evidence="8 9">
    <name type="scientific">Roseibacillus persicicus</name>
    <dbReference type="NCBI Taxonomy" id="454148"/>
    <lineage>
        <taxon>Bacteria</taxon>
        <taxon>Pseudomonadati</taxon>
        <taxon>Verrucomicrobiota</taxon>
        <taxon>Verrucomicrobiia</taxon>
        <taxon>Verrucomicrobiales</taxon>
        <taxon>Verrucomicrobiaceae</taxon>
        <taxon>Roseibacillus</taxon>
    </lineage>
</organism>
<keyword evidence="2 7" id="KW-1003">Cell membrane</keyword>
<dbReference type="PANTHER" id="PTHR30589:SF0">
    <property type="entry name" value="PHOSPHATIDYLGLYCEROL--PROLIPOPROTEIN DIACYLGLYCERYL TRANSFERASE"/>
    <property type="match status" value="1"/>
</dbReference>
<evidence type="ECO:0000256" key="7">
    <source>
        <dbReference type="HAMAP-Rule" id="MF_01147"/>
    </source>
</evidence>
<dbReference type="PANTHER" id="PTHR30589">
    <property type="entry name" value="PROLIPOPROTEIN DIACYLGLYCERYL TRANSFERASE"/>
    <property type="match status" value="1"/>
</dbReference>
<keyword evidence="9" id="KW-1185">Reference proteome</keyword>
<keyword evidence="5 7" id="KW-1133">Transmembrane helix</keyword>
<keyword evidence="4 7" id="KW-0812">Transmembrane</keyword>
<feature type="transmembrane region" description="Helical" evidence="7">
    <location>
        <begin position="60"/>
        <end position="82"/>
    </location>
</feature>
<comment type="subcellular location">
    <subcellularLocation>
        <location evidence="7">Cell membrane</location>
        <topology evidence="7">Multi-pass membrane protein</topology>
    </subcellularLocation>
</comment>
<keyword evidence="6 7" id="KW-0472">Membrane</keyword>
<evidence type="ECO:0000256" key="5">
    <source>
        <dbReference type="ARBA" id="ARBA00022989"/>
    </source>
</evidence>
<proteinExistence type="inferred from homology"/>
<dbReference type="NCBIfam" id="TIGR00544">
    <property type="entry name" value="lgt"/>
    <property type="match status" value="1"/>
</dbReference>
<evidence type="ECO:0000256" key="1">
    <source>
        <dbReference type="ARBA" id="ARBA00007150"/>
    </source>
</evidence>
<dbReference type="AlphaFoldDB" id="A0A918TJ61"/>
<comment type="function">
    <text evidence="7">Catalyzes the transfer of the diacylglyceryl group from phosphatidylglycerol to the sulfhydryl group of the N-terminal cysteine of a prolipoprotein, the first step in the formation of mature lipoproteins.</text>
</comment>
<dbReference type="InterPro" id="IPR001640">
    <property type="entry name" value="Lgt"/>
</dbReference>
<evidence type="ECO:0000256" key="3">
    <source>
        <dbReference type="ARBA" id="ARBA00022679"/>
    </source>
</evidence>
<comment type="pathway">
    <text evidence="7">Protein modification; lipoprotein biosynthesis (diacylglyceryl transfer).</text>
</comment>
<evidence type="ECO:0000256" key="4">
    <source>
        <dbReference type="ARBA" id="ARBA00022692"/>
    </source>
</evidence>
<dbReference type="HAMAP" id="MF_01147">
    <property type="entry name" value="Lgt"/>
    <property type="match status" value="1"/>
</dbReference>
<feature type="transmembrane region" description="Helical" evidence="7">
    <location>
        <begin position="102"/>
        <end position="123"/>
    </location>
</feature>
<evidence type="ECO:0000256" key="6">
    <source>
        <dbReference type="ARBA" id="ARBA00023136"/>
    </source>
</evidence>
<evidence type="ECO:0000313" key="9">
    <source>
        <dbReference type="Proteomes" id="UP000644507"/>
    </source>
</evidence>
<feature type="transmembrane region" description="Helical" evidence="7">
    <location>
        <begin position="22"/>
        <end position="40"/>
    </location>
</feature>
<dbReference type="PROSITE" id="PS01311">
    <property type="entry name" value="LGT"/>
    <property type="match status" value="1"/>
</dbReference>
<comment type="caution">
    <text evidence="8">The sequence shown here is derived from an EMBL/GenBank/DDBJ whole genome shotgun (WGS) entry which is preliminary data.</text>
</comment>
<dbReference type="GO" id="GO:0008961">
    <property type="term" value="F:phosphatidylglycerol-prolipoprotein diacylglyceryl transferase activity"/>
    <property type="evidence" value="ECO:0007669"/>
    <property type="project" value="UniProtKB-UniRule"/>
</dbReference>
<dbReference type="Pfam" id="PF01790">
    <property type="entry name" value="LGT"/>
    <property type="match status" value="1"/>
</dbReference>
<feature type="transmembrane region" description="Helical" evidence="7">
    <location>
        <begin position="130"/>
        <end position="151"/>
    </location>
</feature>
<protein>
    <recommendedName>
        <fullName evidence="7">Phosphatidylglycerol--prolipoprotein diacylglyceryl transferase</fullName>
        <ecNumber evidence="7">2.5.1.145</ecNumber>
    </recommendedName>
</protein>
<dbReference type="GO" id="GO:0005886">
    <property type="term" value="C:plasma membrane"/>
    <property type="evidence" value="ECO:0007669"/>
    <property type="project" value="UniProtKB-SubCell"/>
</dbReference>
<name>A0A918TJ61_9BACT</name>
<reference evidence="8" key="2">
    <citation type="submission" date="2020-09" db="EMBL/GenBank/DDBJ databases">
        <authorList>
            <person name="Sun Q."/>
            <person name="Kim S."/>
        </authorList>
    </citation>
    <scope>NUCLEOTIDE SEQUENCE</scope>
    <source>
        <strain evidence="8">KCTC 12988</strain>
    </source>
</reference>
<dbReference type="GO" id="GO:0042158">
    <property type="term" value="P:lipoprotein biosynthetic process"/>
    <property type="evidence" value="ECO:0007669"/>
    <property type="project" value="UniProtKB-UniRule"/>
</dbReference>
<dbReference type="EMBL" id="BMXI01000005">
    <property type="protein sequence ID" value="GHC49458.1"/>
    <property type="molecule type" value="Genomic_DNA"/>
</dbReference>